<dbReference type="Gene3D" id="3.10.10.10">
    <property type="entry name" value="HIV Type 1 Reverse Transcriptase, subunit A, domain 1"/>
    <property type="match status" value="1"/>
</dbReference>
<keyword evidence="3" id="KW-1185">Reference proteome</keyword>
<reference evidence="2" key="1">
    <citation type="submission" date="2022-01" db="EMBL/GenBank/DDBJ databases">
        <authorList>
            <person name="King R."/>
        </authorList>
    </citation>
    <scope>NUCLEOTIDE SEQUENCE</scope>
</reference>
<proteinExistence type="predicted"/>
<dbReference type="AlphaFoldDB" id="A0A9P0CL31"/>
<protein>
    <submittedName>
        <fullName evidence="2">Uncharacterized protein</fullName>
    </submittedName>
</protein>
<evidence type="ECO:0000313" key="3">
    <source>
        <dbReference type="Proteomes" id="UP001153636"/>
    </source>
</evidence>
<feature type="compositionally biased region" description="Basic and acidic residues" evidence="1">
    <location>
        <begin position="1"/>
        <end position="14"/>
    </location>
</feature>
<accession>A0A9P0CL31</accession>
<feature type="region of interest" description="Disordered" evidence="1">
    <location>
        <begin position="1"/>
        <end position="22"/>
    </location>
</feature>
<dbReference type="Proteomes" id="UP001153636">
    <property type="component" value="Chromosome 10"/>
</dbReference>
<name>A0A9P0CL31_9CUCU</name>
<organism evidence="2 3">
    <name type="scientific">Psylliodes chrysocephalus</name>
    <dbReference type="NCBI Taxonomy" id="3402493"/>
    <lineage>
        <taxon>Eukaryota</taxon>
        <taxon>Metazoa</taxon>
        <taxon>Ecdysozoa</taxon>
        <taxon>Arthropoda</taxon>
        <taxon>Hexapoda</taxon>
        <taxon>Insecta</taxon>
        <taxon>Pterygota</taxon>
        <taxon>Neoptera</taxon>
        <taxon>Endopterygota</taxon>
        <taxon>Coleoptera</taxon>
        <taxon>Polyphaga</taxon>
        <taxon>Cucujiformia</taxon>
        <taxon>Chrysomeloidea</taxon>
        <taxon>Chrysomelidae</taxon>
        <taxon>Galerucinae</taxon>
        <taxon>Alticini</taxon>
        <taxon>Psylliodes</taxon>
    </lineage>
</organism>
<dbReference type="SUPFAM" id="SSF56672">
    <property type="entry name" value="DNA/RNA polymerases"/>
    <property type="match status" value="1"/>
</dbReference>
<gene>
    <name evidence="2" type="ORF">PSYICH_LOCUS1678</name>
</gene>
<evidence type="ECO:0000256" key="1">
    <source>
        <dbReference type="SAM" id="MobiDB-lite"/>
    </source>
</evidence>
<evidence type="ECO:0000313" key="2">
    <source>
        <dbReference type="EMBL" id="CAH1100061.1"/>
    </source>
</evidence>
<dbReference type="OrthoDB" id="6779087at2759"/>
<sequence>MEEQFSKKLNERTGKSNKYRKNVGKEINKMLDEGIIKRRNAQYVSPRVVVQKPNKVR</sequence>
<dbReference type="EMBL" id="OV651822">
    <property type="protein sequence ID" value="CAH1100061.1"/>
    <property type="molecule type" value="Genomic_DNA"/>
</dbReference>
<dbReference type="InterPro" id="IPR043502">
    <property type="entry name" value="DNA/RNA_pol_sf"/>
</dbReference>
<dbReference type="GO" id="GO:0071897">
    <property type="term" value="P:DNA biosynthetic process"/>
    <property type="evidence" value="ECO:0007669"/>
    <property type="project" value="UniProtKB-ARBA"/>
</dbReference>